<keyword evidence="1" id="KW-0732">Signal</keyword>
<reference evidence="2 3" key="1">
    <citation type="submission" date="2023-05" db="EMBL/GenBank/DDBJ databases">
        <title>Novel species of genus Flectobacillus isolated from stream in China.</title>
        <authorList>
            <person name="Lu H."/>
        </authorList>
    </citation>
    <scope>NUCLEOTIDE SEQUENCE [LARGE SCALE GENOMIC DNA]</scope>
    <source>
        <strain evidence="2 3">KCTC 42575</strain>
    </source>
</reference>
<dbReference type="RefSeq" id="WP_283343294.1">
    <property type="nucleotide sequence ID" value="NZ_JASHIF010000002.1"/>
</dbReference>
<dbReference type="InterPro" id="IPR029058">
    <property type="entry name" value="AB_hydrolase_fold"/>
</dbReference>
<organism evidence="2 3">
    <name type="scientific">Flectobacillus roseus</name>
    <dbReference type="NCBI Taxonomy" id="502259"/>
    <lineage>
        <taxon>Bacteria</taxon>
        <taxon>Pseudomonadati</taxon>
        <taxon>Bacteroidota</taxon>
        <taxon>Cytophagia</taxon>
        <taxon>Cytophagales</taxon>
        <taxon>Flectobacillaceae</taxon>
        <taxon>Flectobacillus</taxon>
    </lineage>
</organism>
<dbReference type="Gene3D" id="3.40.50.1820">
    <property type="entry name" value="alpha/beta hydrolase"/>
    <property type="match status" value="1"/>
</dbReference>
<dbReference type="EMBL" id="JASHIF010000002">
    <property type="protein sequence ID" value="MDI9858026.1"/>
    <property type="molecule type" value="Genomic_DNA"/>
</dbReference>
<evidence type="ECO:0000313" key="3">
    <source>
        <dbReference type="Proteomes" id="UP001236507"/>
    </source>
</evidence>
<feature type="chain" id="PRO_5047256404" evidence="1">
    <location>
        <begin position="20"/>
        <end position="250"/>
    </location>
</feature>
<name>A0ABT6Y423_9BACT</name>
<evidence type="ECO:0000256" key="1">
    <source>
        <dbReference type="SAM" id="SignalP"/>
    </source>
</evidence>
<feature type="signal peptide" evidence="1">
    <location>
        <begin position="1"/>
        <end position="19"/>
    </location>
</feature>
<proteinExistence type="predicted"/>
<gene>
    <name evidence="2" type="ORF">QM524_02280</name>
</gene>
<accession>A0ABT6Y423</accession>
<sequence>MHKLLCWVLLSLISIPLFSQSKTISCDTLTWFDVARNRKIPVAIFKPKTFSKTKKYPVVIFNHGYGQNDGTAYLHYTYLTNFLAENGFFVLSIQHELTTDSLIPTSGVPQIVRRPFWERGVVNIHFAIDQLKLQYPKLDFKNLSLIGHSNGGDITALFGQKYPNLVHKLITLDNRRMSLPRTKLPKIYTLRSSDQPADEGVLPNEFEQKKWSIQIIMLPNTPHNDMDNHADERQRKEIQTYVLHFLQSND</sequence>
<comment type="caution">
    <text evidence="2">The sequence shown here is derived from an EMBL/GenBank/DDBJ whole genome shotgun (WGS) entry which is preliminary data.</text>
</comment>
<dbReference type="Proteomes" id="UP001236507">
    <property type="component" value="Unassembled WGS sequence"/>
</dbReference>
<protein>
    <submittedName>
        <fullName evidence="2">Alpha/beta hydrolase</fullName>
    </submittedName>
</protein>
<dbReference type="SUPFAM" id="SSF53474">
    <property type="entry name" value="alpha/beta-Hydrolases"/>
    <property type="match status" value="1"/>
</dbReference>
<keyword evidence="2" id="KW-0378">Hydrolase</keyword>
<evidence type="ECO:0000313" key="2">
    <source>
        <dbReference type="EMBL" id="MDI9858026.1"/>
    </source>
</evidence>
<keyword evidence="3" id="KW-1185">Reference proteome</keyword>
<dbReference type="GO" id="GO:0016787">
    <property type="term" value="F:hydrolase activity"/>
    <property type="evidence" value="ECO:0007669"/>
    <property type="project" value="UniProtKB-KW"/>
</dbReference>